<dbReference type="PROSITE" id="PS50850">
    <property type="entry name" value="MFS"/>
    <property type="match status" value="1"/>
</dbReference>
<evidence type="ECO:0000256" key="2">
    <source>
        <dbReference type="ARBA" id="ARBA00022448"/>
    </source>
</evidence>
<keyword evidence="3" id="KW-1003">Cell membrane</keyword>
<dbReference type="AlphaFoldDB" id="A0A3M8DGT9"/>
<feature type="transmembrane region" description="Helical" evidence="8">
    <location>
        <begin position="35"/>
        <end position="58"/>
    </location>
</feature>
<dbReference type="RefSeq" id="WP_122919010.1">
    <property type="nucleotide sequence ID" value="NZ_RHHQ01000012.1"/>
</dbReference>
<dbReference type="Pfam" id="PF12832">
    <property type="entry name" value="MFS_1_like"/>
    <property type="match status" value="1"/>
</dbReference>
<dbReference type="InterPro" id="IPR024989">
    <property type="entry name" value="MFS_assoc_dom"/>
</dbReference>
<keyword evidence="7 8" id="KW-0472">Membrane</keyword>
<evidence type="ECO:0000256" key="7">
    <source>
        <dbReference type="ARBA" id="ARBA00023136"/>
    </source>
</evidence>
<feature type="transmembrane region" description="Helical" evidence="8">
    <location>
        <begin position="70"/>
        <end position="88"/>
    </location>
</feature>
<protein>
    <submittedName>
        <fullName evidence="10">MFS transporter</fullName>
    </submittedName>
</protein>
<dbReference type="EMBL" id="RHHQ01000012">
    <property type="protein sequence ID" value="RNB87312.1"/>
    <property type="molecule type" value="Genomic_DNA"/>
</dbReference>
<sequence length="381" mass="41939">MTSIYALRAYNYFYFSLLSIFISFLPIYYSSQGISAAQIGIIIGAGALTGIISQPLWGIISDRYKTVKKVILLILLLSIGLGVLLLQLSAFTSILLLTVLLYFFFLPTDPLTESLNYRISQERGISFGSIRMYGAIGYATASLITGYVADGYGMGSLAVLFAIFGVATVLSCFFLPDVTAARTPVSLRALGQFFTYRKTLWFFALVFLTALPHRMNDHFLGVAIQSLGGSTGLVGQAWFWNAVSEVVFFAISFWFLNRMKEVTLISLAAACYTIRYFLCSLAVTPEQIVALQLMQGITFVIFYTAAIQYLYKVVPEEWKSTGQTVLAILFFGISGMVGSVLGGWVLDHFGTSSLFLMMAGLSFASLLFSLFLRSRSVEAAN</sequence>
<keyword evidence="6 8" id="KW-1133">Transmembrane helix</keyword>
<dbReference type="GO" id="GO:0030395">
    <property type="term" value="F:lactose binding"/>
    <property type="evidence" value="ECO:0007669"/>
    <property type="project" value="TreeGrafter"/>
</dbReference>
<dbReference type="InterPro" id="IPR036259">
    <property type="entry name" value="MFS_trans_sf"/>
</dbReference>
<reference evidence="10 11" key="1">
    <citation type="submission" date="2018-10" db="EMBL/GenBank/DDBJ databases">
        <title>Phylogenomics of Brevibacillus.</title>
        <authorList>
            <person name="Dunlap C."/>
        </authorList>
    </citation>
    <scope>NUCLEOTIDE SEQUENCE [LARGE SCALE GENOMIC DNA]</scope>
    <source>
        <strain evidence="10 11">JCM 15716</strain>
    </source>
</reference>
<dbReference type="InterPro" id="IPR020846">
    <property type="entry name" value="MFS_dom"/>
</dbReference>
<name>A0A3M8DGT9_9BACL</name>
<evidence type="ECO:0000256" key="1">
    <source>
        <dbReference type="ARBA" id="ARBA00004429"/>
    </source>
</evidence>
<dbReference type="GO" id="GO:0005886">
    <property type="term" value="C:plasma membrane"/>
    <property type="evidence" value="ECO:0007669"/>
    <property type="project" value="UniProtKB-SubCell"/>
</dbReference>
<evidence type="ECO:0000256" key="8">
    <source>
        <dbReference type="SAM" id="Phobius"/>
    </source>
</evidence>
<feature type="transmembrane region" description="Helical" evidence="8">
    <location>
        <begin position="263"/>
        <end position="283"/>
    </location>
</feature>
<dbReference type="Proteomes" id="UP000271031">
    <property type="component" value="Unassembled WGS sequence"/>
</dbReference>
<feature type="transmembrane region" description="Helical" evidence="8">
    <location>
        <begin position="94"/>
        <end position="111"/>
    </location>
</feature>
<dbReference type="PANTHER" id="PTHR23522:SF10">
    <property type="entry name" value="3-PHENYLPROPIONIC ACID TRANSPORTER-RELATED"/>
    <property type="match status" value="1"/>
</dbReference>
<comment type="subcellular location">
    <subcellularLocation>
        <location evidence="1">Cell inner membrane</location>
        <topology evidence="1">Multi-pass membrane protein</topology>
    </subcellularLocation>
</comment>
<feature type="transmembrane region" description="Helical" evidence="8">
    <location>
        <begin position="12"/>
        <end position="29"/>
    </location>
</feature>
<comment type="caution">
    <text evidence="10">The sequence shown here is derived from an EMBL/GenBank/DDBJ whole genome shotgun (WGS) entry which is preliminary data.</text>
</comment>
<evidence type="ECO:0000313" key="11">
    <source>
        <dbReference type="Proteomes" id="UP000271031"/>
    </source>
</evidence>
<feature type="transmembrane region" description="Helical" evidence="8">
    <location>
        <begin position="132"/>
        <end position="149"/>
    </location>
</feature>
<keyword evidence="4" id="KW-0997">Cell inner membrane</keyword>
<dbReference type="OrthoDB" id="1650886at2"/>
<feature type="transmembrane region" description="Helical" evidence="8">
    <location>
        <begin position="235"/>
        <end position="256"/>
    </location>
</feature>
<feature type="transmembrane region" description="Helical" evidence="8">
    <location>
        <begin position="155"/>
        <end position="178"/>
    </location>
</feature>
<evidence type="ECO:0000256" key="5">
    <source>
        <dbReference type="ARBA" id="ARBA00022692"/>
    </source>
</evidence>
<feature type="transmembrane region" description="Helical" evidence="8">
    <location>
        <begin position="323"/>
        <end position="346"/>
    </location>
</feature>
<keyword evidence="5 8" id="KW-0812">Transmembrane</keyword>
<keyword evidence="2" id="KW-0813">Transport</keyword>
<organism evidence="10 11">
    <name type="scientific">Brevibacillus fluminis</name>
    <dbReference type="NCBI Taxonomy" id="511487"/>
    <lineage>
        <taxon>Bacteria</taxon>
        <taxon>Bacillati</taxon>
        <taxon>Bacillota</taxon>
        <taxon>Bacilli</taxon>
        <taxon>Bacillales</taxon>
        <taxon>Paenibacillaceae</taxon>
        <taxon>Brevibacillus</taxon>
    </lineage>
</organism>
<dbReference type="PANTHER" id="PTHR23522">
    <property type="entry name" value="BLL5896 PROTEIN"/>
    <property type="match status" value="1"/>
</dbReference>
<evidence type="ECO:0000313" key="10">
    <source>
        <dbReference type="EMBL" id="RNB87312.1"/>
    </source>
</evidence>
<proteinExistence type="predicted"/>
<keyword evidence="11" id="KW-1185">Reference proteome</keyword>
<evidence type="ECO:0000259" key="9">
    <source>
        <dbReference type="PROSITE" id="PS50850"/>
    </source>
</evidence>
<feature type="domain" description="Major facilitator superfamily (MFS) profile" evidence="9">
    <location>
        <begin position="1"/>
        <end position="179"/>
    </location>
</feature>
<feature type="transmembrane region" description="Helical" evidence="8">
    <location>
        <begin position="352"/>
        <end position="372"/>
    </location>
</feature>
<evidence type="ECO:0000256" key="4">
    <source>
        <dbReference type="ARBA" id="ARBA00022519"/>
    </source>
</evidence>
<gene>
    <name evidence="10" type="ORF">EDM56_16745</name>
</gene>
<dbReference type="Gene3D" id="1.20.1250.20">
    <property type="entry name" value="MFS general substrate transporter like domains"/>
    <property type="match status" value="2"/>
</dbReference>
<feature type="transmembrane region" description="Helical" evidence="8">
    <location>
        <begin position="199"/>
        <end position="215"/>
    </location>
</feature>
<accession>A0A3M8DGT9</accession>
<dbReference type="SUPFAM" id="SSF103473">
    <property type="entry name" value="MFS general substrate transporter"/>
    <property type="match status" value="1"/>
</dbReference>
<dbReference type="GO" id="GO:0015528">
    <property type="term" value="F:lactose:proton symporter activity"/>
    <property type="evidence" value="ECO:0007669"/>
    <property type="project" value="TreeGrafter"/>
</dbReference>
<evidence type="ECO:0000256" key="3">
    <source>
        <dbReference type="ARBA" id="ARBA00022475"/>
    </source>
</evidence>
<feature type="transmembrane region" description="Helical" evidence="8">
    <location>
        <begin position="289"/>
        <end position="311"/>
    </location>
</feature>
<evidence type="ECO:0000256" key="6">
    <source>
        <dbReference type="ARBA" id="ARBA00022989"/>
    </source>
</evidence>